<evidence type="ECO:0000256" key="1">
    <source>
        <dbReference type="SAM" id="Phobius"/>
    </source>
</evidence>
<dbReference type="EMBL" id="JAPFFF010000023">
    <property type="protein sequence ID" value="KAK8852376.1"/>
    <property type="molecule type" value="Genomic_DNA"/>
</dbReference>
<evidence type="ECO:0000313" key="3">
    <source>
        <dbReference type="EMBL" id="KAK8852376.1"/>
    </source>
</evidence>
<accession>A0ABR2HTI9</accession>
<evidence type="ECO:0008006" key="5">
    <source>
        <dbReference type="Google" id="ProtNLM"/>
    </source>
</evidence>
<keyword evidence="1" id="KW-0812">Transmembrane</keyword>
<feature type="signal peptide" evidence="2">
    <location>
        <begin position="1"/>
        <end position="18"/>
    </location>
</feature>
<dbReference type="Proteomes" id="UP001470230">
    <property type="component" value="Unassembled WGS sequence"/>
</dbReference>
<sequence>MMFLTLTALFSLIPCAKGETPLVFCAQYSNTDCGNCINNVKDTNFSCGYCAVTKTCEPGNNDGPFQGTCDNWHFTYDDFCKRDSSLAFSTKTRIIIACFVAFISVATLVFWLFVFPCIFKGEPGDVENI</sequence>
<organism evidence="3 4">
    <name type="scientific">Tritrichomonas musculus</name>
    <dbReference type="NCBI Taxonomy" id="1915356"/>
    <lineage>
        <taxon>Eukaryota</taxon>
        <taxon>Metamonada</taxon>
        <taxon>Parabasalia</taxon>
        <taxon>Tritrichomonadida</taxon>
        <taxon>Tritrichomonadidae</taxon>
        <taxon>Tritrichomonas</taxon>
    </lineage>
</organism>
<name>A0ABR2HTI9_9EUKA</name>
<keyword evidence="2" id="KW-0732">Signal</keyword>
<feature type="chain" id="PRO_5047089613" description="Plexin repeat family protein" evidence="2">
    <location>
        <begin position="19"/>
        <end position="129"/>
    </location>
</feature>
<keyword evidence="4" id="KW-1185">Reference proteome</keyword>
<proteinExistence type="predicted"/>
<keyword evidence="1" id="KW-1133">Transmembrane helix</keyword>
<feature type="transmembrane region" description="Helical" evidence="1">
    <location>
        <begin position="94"/>
        <end position="119"/>
    </location>
</feature>
<comment type="caution">
    <text evidence="3">The sequence shown here is derived from an EMBL/GenBank/DDBJ whole genome shotgun (WGS) entry which is preliminary data.</text>
</comment>
<reference evidence="3 4" key="1">
    <citation type="submission" date="2024-04" db="EMBL/GenBank/DDBJ databases">
        <title>Tritrichomonas musculus Genome.</title>
        <authorList>
            <person name="Alves-Ferreira E."/>
            <person name="Grigg M."/>
            <person name="Lorenzi H."/>
            <person name="Galac M."/>
        </authorList>
    </citation>
    <scope>NUCLEOTIDE SEQUENCE [LARGE SCALE GENOMIC DNA]</scope>
    <source>
        <strain evidence="3 4">EAF2021</strain>
    </source>
</reference>
<evidence type="ECO:0000256" key="2">
    <source>
        <dbReference type="SAM" id="SignalP"/>
    </source>
</evidence>
<protein>
    <recommendedName>
        <fullName evidence="5">Plexin repeat family protein</fullName>
    </recommendedName>
</protein>
<keyword evidence="1" id="KW-0472">Membrane</keyword>
<gene>
    <name evidence="3" type="ORF">M9Y10_017350</name>
</gene>
<evidence type="ECO:0000313" key="4">
    <source>
        <dbReference type="Proteomes" id="UP001470230"/>
    </source>
</evidence>